<dbReference type="InterPro" id="IPR011990">
    <property type="entry name" value="TPR-like_helical_dom_sf"/>
</dbReference>
<evidence type="ECO:0000259" key="1">
    <source>
        <dbReference type="Pfam" id="PF25872"/>
    </source>
</evidence>
<dbReference type="Pfam" id="PF25872">
    <property type="entry name" value="HTH_77"/>
    <property type="match status" value="1"/>
</dbReference>
<dbReference type="Gene3D" id="1.25.40.10">
    <property type="entry name" value="Tetratricopeptide repeat domain"/>
    <property type="match status" value="1"/>
</dbReference>
<dbReference type="PANTHER" id="PTHR47691">
    <property type="entry name" value="REGULATOR-RELATED"/>
    <property type="match status" value="1"/>
</dbReference>
<comment type="caution">
    <text evidence="2">The sequence shown here is derived from an EMBL/GenBank/DDBJ whole genome shotgun (WGS) entry which is preliminary data.</text>
</comment>
<sequence length="650" mass="72034">MERAAAGGYRFQLNDNEAPAVVSICRQLDGLALAIELVASRVGAYGIQGTADLLENRFKLLWEGRRSALPRHQTMRALLDWSYHLLSEKEQRVLRRLSVFAGFFSPDAAQRVVADEVVSEQDAAEALAGLIDKSLIGISTVGGKIYYRLLNTTRSYAMLKIEETEERDIVAGRHALYYCDMLRSRSIRDFDRQEPGSYRLHMGNIRAALEWCFSSGGDSRIGGELTVGAAPLFLCMSLLSECRHWCEHALAALETSDRGGVPELVLRRYLTVSIMFTRGEQQDIRHALQRGLDLAETVGTPEDQLYFHAGLHLFLIRVAEFSGAAEAAERSAVLAADLDRADAMVAAEWMRGAAYHLIGDQRRAQHHCEIGFRRAASLGQLEVNVFGYDYRVRSLAVFARVLWLRGFPEQAERTARQGIEEAERCGHPVSLCATLFYTVSVALWDADYELANGRVERLVAHAARHSLASYHAIGLGFRGELAVCRGGAASGVAMLRDALAALHQEQHHMFMTAFQRALAEGLALSGQAEEAANMIDGALVRATERGETYELPDLLRAQGEILLALPRPDATLAEESLLRSLAMAREQCARGWEVRTAVPLARLWLAQGRNHEADELLATTLQQFSEGLRGASLVEVAKLRREVQRPIGRK</sequence>
<name>A0A1Y2JJW6_BRAJP</name>
<evidence type="ECO:0000313" key="2">
    <source>
        <dbReference type="EMBL" id="OSJ29993.1"/>
    </source>
</evidence>
<dbReference type="Proteomes" id="UP000193335">
    <property type="component" value="Unassembled WGS sequence"/>
</dbReference>
<organism evidence="2 3">
    <name type="scientific">Bradyrhizobium japonicum</name>
    <dbReference type="NCBI Taxonomy" id="375"/>
    <lineage>
        <taxon>Bacteria</taxon>
        <taxon>Pseudomonadati</taxon>
        <taxon>Pseudomonadota</taxon>
        <taxon>Alphaproteobacteria</taxon>
        <taxon>Hyphomicrobiales</taxon>
        <taxon>Nitrobacteraceae</taxon>
        <taxon>Bradyrhizobium</taxon>
    </lineage>
</organism>
<protein>
    <recommendedName>
        <fullName evidence="1">Winged helix-turn-helix domain-containing protein</fullName>
    </recommendedName>
</protein>
<feature type="domain" description="Winged helix-turn-helix" evidence="1">
    <location>
        <begin position="86"/>
        <end position="157"/>
    </location>
</feature>
<dbReference type="InterPro" id="IPR058852">
    <property type="entry name" value="HTH_77"/>
</dbReference>
<dbReference type="PANTHER" id="PTHR47691:SF3">
    <property type="entry name" value="HTH-TYPE TRANSCRIPTIONAL REGULATOR RV0890C-RELATED"/>
    <property type="match status" value="1"/>
</dbReference>
<dbReference type="RefSeq" id="WP_085402263.1">
    <property type="nucleotide sequence ID" value="NZ_NAFL01000263.1"/>
</dbReference>
<dbReference type="EMBL" id="NAFL01000263">
    <property type="protein sequence ID" value="OSJ29993.1"/>
    <property type="molecule type" value="Genomic_DNA"/>
</dbReference>
<proteinExistence type="predicted"/>
<evidence type="ECO:0000313" key="3">
    <source>
        <dbReference type="Proteomes" id="UP000193335"/>
    </source>
</evidence>
<gene>
    <name evidence="2" type="ORF">BSZ19_25930</name>
</gene>
<dbReference type="AlphaFoldDB" id="A0A1Y2JJW6"/>
<reference evidence="2 3" key="1">
    <citation type="submission" date="2017-03" db="EMBL/GenBank/DDBJ databases">
        <title>Whole genome sequences of fourteen strains of Bradyrhizobium canariense and one strain of Bradyrhizobium japonicum isolated from Lupinus (Papilionoideae: Genisteae) species in Algeria.</title>
        <authorList>
            <person name="Crovadore J."/>
            <person name="Chekireb D."/>
            <person name="Brachmann A."/>
            <person name="Chablais R."/>
            <person name="Cochard B."/>
            <person name="Lefort F."/>
        </authorList>
    </citation>
    <scope>NUCLEOTIDE SEQUENCE [LARGE SCALE GENOMIC DNA]</scope>
    <source>
        <strain evidence="2 3">UBMA197</strain>
    </source>
</reference>
<accession>A0A1Y2JJW6</accession>